<keyword evidence="2" id="KW-1133">Transmembrane helix</keyword>
<evidence type="ECO:0000256" key="2">
    <source>
        <dbReference type="SAM" id="Phobius"/>
    </source>
</evidence>
<organism evidence="3 4">
    <name type="scientific">Mycolicibacterium smegmatis (strain MKD8)</name>
    <name type="common">Mycobacterium smegmatis</name>
    <dbReference type="NCBI Taxonomy" id="1214915"/>
    <lineage>
        <taxon>Bacteria</taxon>
        <taxon>Bacillati</taxon>
        <taxon>Actinomycetota</taxon>
        <taxon>Actinomycetes</taxon>
        <taxon>Mycobacteriales</taxon>
        <taxon>Mycobacteriaceae</taxon>
        <taxon>Mycolicibacterium</taxon>
    </lineage>
</organism>
<dbReference type="RefSeq" id="WP_003897708.1">
    <property type="nucleotide sequence ID" value="NZ_CP027541.1"/>
</dbReference>
<feature type="compositionally biased region" description="Acidic residues" evidence="1">
    <location>
        <begin position="249"/>
        <end position="258"/>
    </location>
</feature>
<reference evidence="4" key="2">
    <citation type="submission" date="2018-03" db="EMBL/GenBank/DDBJ databases">
        <authorList>
            <person name="Derbyshire K."/>
            <person name="Gray T.A."/>
            <person name="Champion M."/>
        </authorList>
    </citation>
    <scope>NUCLEOTIDE SEQUENCE [LARGE SCALE GENOMIC DNA]</scope>
    <source>
        <strain evidence="4">MKD8</strain>
    </source>
</reference>
<feature type="transmembrane region" description="Helical" evidence="2">
    <location>
        <begin position="113"/>
        <end position="136"/>
    </location>
</feature>
<protein>
    <recommendedName>
        <fullName evidence="5">Transmembrane protein</fullName>
    </recommendedName>
</protein>
<dbReference type="InterPro" id="IPR058689">
    <property type="entry name" value="LUCA"/>
</dbReference>
<feature type="transmembrane region" description="Helical" evidence="2">
    <location>
        <begin position="7"/>
        <end position="26"/>
    </location>
</feature>
<evidence type="ECO:0000313" key="4">
    <source>
        <dbReference type="Proteomes" id="UP000011200"/>
    </source>
</evidence>
<reference evidence="3 4" key="1">
    <citation type="journal article" date="2013" name="Genome Announc.">
        <title>Draft genome sequence of MKD8, a conjugal recipient Mycobacterium smegmatis strain.</title>
        <authorList>
            <person name="Gray T.A."/>
            <person name="Palumbo M.J."/>
            <person name="Derbyshire K.M."/>
        </authorList>
    </citation>
    <scope>NUCLEOTIDE SEQUENCE [LARGE SCALE GENOMIC DNA]</scope>
    <source>
        <strain evidence="3 4">MKD8</strain>
    </source>
</reference>
<feature type="transmembrane region" description="Helical" evidence="2">
    <location>
        <begin position="46"/>
        <end position="64"/>
    </location>
</feature>
<keyword evidence="2" id="KW-0812">Transmembrane</keyword>
<evidence type="ECO:0000256" key="1">
    <source>
        <dbReference type="SAM" id="MobiDB-lite"/>
    </source>
</evidence>
<feature type="region of interest" description="Disordered" evidence="1">
    <location>
        <begin position="145"/>
        <end position="293"/>
    </location>
</feature>
<keyword evidence="2" id="KW-0472">Membrane</keyword>
<feature type="compositionally biased region" description="Acidic residues" evidence="1">
    <location>
        <begin position="194"/>
        <end position="226"/>
    </location>
</feature>
<feature type="compositionally biased region" description="Basic and acidic residues" evidence="1">
    <location>
        <begin position="227"/>
        <end position="240"/>
    </location>
</feature>
<dbReference type="Proteomes" id="UP000011200">
    <property type="component" value="Chromosome"/>
</dbReference>
<dbReference type="EMBL" id="CP027541">
    <property type="protein sequence ID" value="AWT57119.1"/>
    <property type="molecule type" value="Genomic_DNA"/>
</dbReference>
<gene>
    <name evidence="3" type="ORF">D806_061820</name>
</gene>
<dbReference type="AlphaFoldDB" id="A0A2U9PZ67"/>
<evidence type="ECO:0000313" key="3">
    <source>
        <dbReference type="EMBL" id="AWT57119.1"/>
    </source>
</evidence>
<name>A0A2U9PZ67_MYCSE</name>
<sequence length="293" mass="31236">MGRTVAVTWHVASTLIAAGLFFFFVIPRWPELMGETSPTLGTVLRIVTGVLVALTALPVVFTLLRTRRPELGTPELALRLRTTSIVFHVLAGVLIVGTAIAEIWVSLDSAGSWLFGIYGAAAALALLGAFGFYLAFIAELPPPPPKPVKPKVNAVRRNTRAAKDTADADEIDKDAADEDEAGEGEDATERAEDSADEPSDDTAVEASDEDADQTDDETEDATSENNDEPRAAEPESKAVEPESTAVEAESLDGADTDDSSGGKLRNRRPSNKANKGGSSRFRRRSRGGITVEE</sequence>
<proteinExistence type="predicted"/>
<dbReference type="Pfam" id="PF26307">
    <property type="entry name" value="LUCA"/>
    <property type="match status" value="1"/>
</dbReference>
<accession>A0A2U9PZ67</accession>
<feature type="transmembrane region" description="Helical" evidence="2">
    <location>
        <begin position="85"/>
        <end position="107"/>
    </location>
</feature>
<feature type="compositionally biased region" description="Acidic residues" evidence="1">
    <location>
        <begin position="167"/>
        <end position="186"/>
    </location>
</feature>
<evidence type="ECO:0008006" key="5">
    <source>
        <dbReference type="Google" id="ProtNLM"/>
    </source>
</evidence>